<accession>A0A1G9UWV2</accession>
<dbReference type="EMBL" id="FNFO01000018">
    <property type="protein sequence ID" value="SDM64095.1"/>
    <property type="molecule type" value="Genomic_DNA"/>
</dbReference>
<keyword evidence="2" id="KW-1185">Reference proteome</keyword>
<proteinExistence type="predicted"/>
<dbReference type="AlphaFoldDB" id="A0A1G9UWV2"/>
<sequence>MKVHSRGGLEIAYEKLLLVDVNFYSGVAPHPLDFCQPLELCFGTNYDLFLGYGTQRGSAYSHFFQEVCSVAPTHTLPLVLYSYRRVSTGLASAAFLN</sequence>
<evidence type="ECO:0000313" key="2">
    <source>
        <dbReference type="Proteomes" id="UP000198510"/>
    </source>
</evidence>
<organism evidence="1 2">
    <name type="scientific">Catalinimonas alkaloidigena</name>
    <dbReference type="NCBI Taxonomy" id="1075417"/>
    <lineage>
        <taxon>Bacteria</taxon>
        <taxon>Pseudomonadati</taxon>
        <taxon>Bacteroidota</taxon>
        <taxon>Cytophagia</taxon>
        <taxon>Cytophagales</taxon>
        <taxon>Catalimonadaceae</taxon>
        <taxon>Catalinimonas</taxon>
    </lineage>
</organism>
<protein>
    <submittedName>
        <fullName evidence="1">Uncharacterized protein</fullName>
    </submittedName>
</protein>
<evidence type="ECO:0000313" key="1">
    <source>
        <dbReference type="EMBL" id="SDM64095.1"/>
    </source>
</evidence>
<dbReference type="Proteomes" id="UP000198510">
    <property type="component" value="Unassembled WGS sequence"/>
</dbReference>
<reference evidence="1 2" key="1">
    <citation type="submission" date="2016-10" db="EMBL/GenBank/DDBJ databases">
        <authorList>
            <person name="de Groot N.N."/>
        </authorList>
    </citation>
    <scope>NUCLEOTIDE SEQUENCE [LARGE SCALE GENOMIC DNA]</scope>
    <source>
        <strain evidence="1 2">DSM 25186</strain>
    </source>
</reference>
<gene>
    <name evidence="1" type="ORF">SAMN05421823_11812</name>
</gene>
<name>A0A1G9UWV2_9BACT</name>